<dbReference type="AlphaFoldDB" id="A0A9J6GDA4"/>
<evidence type="ECO:0000259" key="1">
    <source>
        <dbReference type="Pfam" id="PF21787"/>
    </source>
</evidence>
<dbReference type="InterPro" id="IPR048365">
    <property type="entry name" value="TNP-like_RNaseH_N"/>
</dbReference>
<dbReference type="OrthoDB" id="7312725at2759"/>
<keyword evidence="3" id="KW-1185">Reference proteome</keyword>
<reference evidence="2 3" key="1">
    <citation type="journal article" date="2020" name="Cell">
        <title>Large-Scale Comparative Analyses of Tick Genomes Elucidate Their Genetic Diversity and Vector Capacities.</title>
        <authorList>
            <consortium name="Tick Genome and Microbiome Consortium (TIGMIC)"/>
            <person name="Jia N."/>
            <person name="Wang J."/>
            <person name="Shi W."/>
            <person name="Du L."/>
            <person name="Sun Y."/>
            <person name="Zhan W."/>
            <person name="Jiang J.F."/>
            <person name="Wang Q."/>
            <person name="Zhang B."/>
            <person name="Ji P."/>
            <person name="Bell-Sakyi L."/>
            <person name="Cui X.M."/>
            <person name="Yuan T.T."/>
            <person name="Jiang B.G."/>
            <person name="Yang W.F."/>
            <person name="Lam T.T."/>
            <person name="Chang Q.C."/>
            <person name="Ding S.J."/>
            <person name="Wang X.J."/>
            <person name="Zhu J.G."/>
            <person name="Ruan X.D."/>
            <person name="Zhao L."/>
            <person name="Wei J.T."/>
            <person name="Ye R.Z."/>
            <person name="Que T.C."/>
            <person name="Du C.H."/>
            <person name="Zhou Y.H."/>
            <person name="Cheng J.X."/>
            <person name="Dai P.F."/>
            <person name="Guo W.B."/>
            <person name="Han X.H."/>
            <person name="Huang E.J."/>
            <person name="Li L.F."/>
            <person name="Wei W."/>
            <person name="Gao Y.C."/>
            <person name="Liu J.Z."/>
            <person name="Shao H.Z."/>
            <person name="Wang X."/>
            <person name="Wang C.C."/>
            <person name="Yang T.C."/>
            <person name="Huo Q.B."/>
            <person name="Li W."/>
            <person name="Chen H.Y."/>
            <person name="Chen S.E."/>
            <person name="Zhou L.G."/>
            <person name="Ni X.B."/>
            <person name="Tian J.H."/>
            <person name="Sheng Y."/>
            <person name="Liu T."/>
            <person name="Pan Y.S."/>
            <person name="Xia L.Y."/>
            <person name="Li J."/>
            <person name="Zhao F."/>
            <person name="Cao W.C."/>
        </authorList>
    </citation>
    <scope>NUCLEOTIDE SEQUENCE [LARGE SCALE GENOMIC DNA]</scope>
    <source>
        <strain evidence="2">HaeL-2018</strain>
    </source>
</reference>
<evidence type="ECO:0000313" key="3">
    <source>
        <dbReference type="Proteomes" id="UP000821853"/>
    </source>
</evidence>
<comment type="caution">
    <text evidence="2">The sequence shown here is derived from an EMBL/GenBank/DDBJ whole genome shotgun (WGS) entry which is preliminary data.</text>
</comment>
<name>A0A9J6GDA4_HAELO</name>
<organism evidence="2 3">
    <name type="scientific">Haemaphysalis longicornis</name>
    <name type="common">Bush tick</name>
    <dbReference type="NCBI Taxonomy" id="44386"/>
    <lineage>
        <taxon>Eukaryota</taxon>
        <taxon>Metazoa</taxon>
        <taxon>Ecdysozoa</taxon>
        <taxon>Arthropoda</taxon>
        <taxon>Chelicerata</taxon>
        <taxon>Arachnida</taxon>
        <taxon>Acari</taxon>
        <taxon>Parasitiformes</taxon>
        <taxon>Ixodida</taxon>
        <taxon>Ixodoidea</taxon>
        <taxon>Ixodidae</taxon>
        <taxon>Haemaphysalinae</taxon>
        <taxon>Haemaphysalis</taxon>
    </lineage>
</organism>
<feature type="domain" description="Transposable element P transposase-like RNase H" evidence="1">
    <location>
        <begin position="1"/>
        <end position="71"/>
    </location>
</feature>
<gene>
    <name evidence="2" type="ORF">HPB48_019049</name>
</gene>
<dbReference type="EMBL" id="JABSTR010000006">
    <property type="protein sequence ID" value="KAH9373059.1"/>
    <property type="molecule type" value="Genomic_DNA"/>
</dbReference>
<sequence length="89" mass="10306">MVDDMFIKKHVPLVGNKVFGYVDLGMDMPDDSLPEATNDWVFVLVALNMRLKLPLGYFFIDSLSGSERVQLKKFLTRDFTRRRSSITDF</sequence>
<protein>
    <recommendedName>
        <fullName evidence="1">Transposable element P transposase-like RNase H domain-containing protein</fullName>
    </recommendedName>
</protein>
<evidence type="ECO:0000313" key="2">
    <source>
        <dbReference type="EMBL" id="KAH9373059.1"/>
    </source>
</evidence>
<accession>A0A9J6GDA4</accession>
<dbReference type="Proteomes" id="UP000821853">
    <property type="component" value="Chromosome 4"/>
</dbReference>
<dbReference type="VEuPathDB" id="VectorBase:HLOH_061653"/>
<dbReference type="Pfam" id="PF21787">
    <property type="entry name" value="TNP-like_RNaseH_N"/>
    <property type="match status" value="1"/>
</dbReference>
<proteinExistence type="predicted"/>